<sequence length="352" mass="40212">MPEVNHALKQASQDLQYNHDNTSLAIIEFLELHTESDTILSNNPNLSTLSYHLSRLKHLFDHIISTTFRHRPYSLYSFVSRRLSTHSISKLTNSIKSEIQAWIDRKRIHFLSCHLNDHLAPDDLITQLTQFCQRLSEDFNCDLQVLVLKNKIFSSLESVLFNGKCSLNVWEHVGLVVAMLIQFKKDMFVGQVFMGHTVRTLAGTGLLRSIEILCSLIRSIKSLFVDEIESNGEISNIIGFLDCQELEIKVLRMGCVLEIGYFGKKEAVKAILKEALVEKFGKLQKSEFSGDLINLDYEKKEEDENDCDENGEVGNGKKQKRFLEGHPFASYIVKFAVMLEAGKGLRQRKEDI</sequence>
<dbReference type="PANTHER" id="PTHR35834">
    <property type="entry name" value="ARMADILLO-TYPE FOLD PROTEIN-RELATED"/>
    <property type="match status" value="1"/>
</dbReference>
<protein>
    <submittedName>
        <fullName evidence="1">Uncharacterized protein</fullName>
    </submittedName>
</protein>
<comment type="caution">
    <text evidence="1">The sequence shown here is derived from an EMBL/GenBank/DDBJ whole genome shotgun (WGS) entry which is preliminary data.</text>
</comment>
<accession>A0A445CPF7</accession>
<dbReference type="AlphaFoldDB" id="A0A445CPF7"/>
<name>A0A445CPF7_ARAHY</name>
<organism evidence="1 2">
    <name type="scientific">Arachis hypogaea</name>
    <name type="common">Peanut</name>
    <dbReference type="NCBI Taxonomy" id="3818"/>
    <lineage>
        <taxon>Eukaryota</taxon>
        <taxon>Viridiplantae</taxon>
        <taxon>Streptophyta</taxon>
        <taxon>Embryophyta</taxon>
        <taxon>Tracheophyta</taxon>
        <taxon>Spermatophyta</taxon>
        <taxon>Magnoliopsida</taxon>
        <taxon>eudicotyledons</taxon>
        <taxon>Gunneridae</taxon>
        <taxon>Pentapetalae</taxon>
        <taxon>rosids</taxon>
        <taxon>fabids</taxon>
        <taxon>Fabales</taxon>
        <taxon>Fabaceae</taxon>
        <taxon>Papilionoideae</taxon>
        <taxon>50 kb inversion clade</taxon>
        <taxon>dalbergioids sensu lato</taxon>
        <taxon>Dalbergieae</taxon>
        <taxon>Pterocarpus clade</taxon>
        <taxon>Arachis</taxon>
    </lineage>
</organism>
<dbReference type="EMBL" id="SDMP01000006">
    <property type="protein sequence ID" value="RYR52804.1"/>
    <property type="molecule type" value="Genomic_DNA"/>
</dbReference>
<dbReference type="Gramene" id="arahy.Tifrunner.gnm2.ann2.Ah06g022800.1">
    <property type="protein sequence ID" value="arahy.Tifrunner.gnm2.ann2.Ah06g022800.1-CDS"/>
    <property type="gene ID" value="arahy.Tifrunner.gnm2.ann2.Ah06g022800"/>
</dbReference>
<keyword evidence="2" id="KW-1185">Reference proteome</keyword>
<gene>
    <name evidence="1" type="ORF">Ahy_A06g027673</name>
</gene>
<evidence type="ECO:0000313" key="1">
    <source>
        <dbReference type="EMBL" id="RYR52804.1"/>
    </source>
</evidence>
<evidence type="ECO:0000313" key="2">
    <source>
        <dbReference type="Proteomes" id="UP000289738"/>
    </source>
</evidence>
<dbReference type="Proteomes" id="UP000289738">
    <property type="component" value="Chromosome A06"/>
</dbReference>
<dbReference type="SMR" id="A0A445CPF7"/>
<reference evidence="1 2" key="1">
    <citation type="submission" date="2019-01" db="EMBL/GenBank/DDBJ databases">
        <title>Sequencing of cultivated peanut Arachis hypogaea provides insights into genome evolution and oil improvement.</title>
        <authorList>
            <person name="Chen X."/>
        </authorList>
    </citation>
    <scope>NUCLEOTIDE SEQUENCE [LARGE SCALE GENOMIC DNA]</scope>
    <source>
        <strain evidence="2">cv. Fuhuasheng</strain>
        <tissue evidence="1">Leaves</tissue>
    </source>
</reference>
<proteinExistence type="predicted"/>
<dbReference type="PANTHER" id="PTHR35834:SF2">
    <property type="entry name" value="ATAXIN-10 DOMAIN-CONTAINING PROTEIN"/>
    <property type="match status" value="1"/>
</dbReference>